<organism evidence="1 2">
    <name type="scientific">Leptospira stimsonii</name>
    <dbReference type="NCBI Taxonomy" id="2202203"/>
    <lineage>
        <taxon>Bacteria</taxon>
        <taxon>Pseudomonadati</taxon>
        <taxon>Spirochaetota</taxon>
        <taxon>Spirochaetia</taxon>
        <taxon>Leptospirales</taxon>
        <taxon>Leptospiraceae</taxon>
        <taxon>Leptospira</taxon>
    </lineage>
</organism>
<proteinExistence type="predicted"/>
<accession>A0A8B3CU45</accession>
<dbReference type="Proteomes" id="UP000266669">
    <property type="component" value="Unassembled WGS sequence"/>
</dbReference>
<dbReference type="EMBL" id="QHCS01000001">
    <property type="protein sequence ID" value="RHX88781.1"/>
    <property type="molecule type" value="Genomic_DNA"/>
</dbReference>
<dbReference type="AlphaFoldDB" id="A0A8B3CU45"/>
<evidence type="ECO:0000313" key="1">
    <source>
        <dbReference type="EMBL" id="RHX88781.1"/>
    </source>
</evidence>
<comment type="caution">
    <text evidence="1">The sequence shown here is derived from an EMBL/GenBank/DDBJ whole genome shotgun (WGS) entry which is preliminary data.</text>
</comment>
<sequence>MINTKVRIKSFAFQSRWDRKRREIKNRIQTNIPYLSKARRPKFDGTETGNDDILKKQTIVKRKFGDLIFLISVK</sequence>
<evidence type="ECO:0000313" key="2">
    <source>
        <dbReference type="Proteomes" id="UP000266669"/>
    </source>
</evidence>
<protein>
    <submittedName>
        <fullName evidence="1">Uncharacterized protein</fullName>
    </submittedName>
</protein>
<reference evidence="2" key="1">
    <citation type="submission" date="2018-05" db="EMBL/GenBank/DDBJ databases">
        <title>Leptospira yasudae sp. nov. and Leptospira stimsonii sp. nov., two pathogenic species of the genus Leptospira isolated from environmental sources.</title>
        <authorList>
            <person name="Casanovas-Massana A."/>
            <person name="Hamond C."/>
            <person name="Santos L.A."/>
            <person name="Hacker K.P."/>
            <person name="Balassiano I."/>
            <person name="Medeiros M.A."/>
            <person name="Reis M.G."/>
            <person name="Ko A.I."/>
            <person name="Wunder E.A."/>
        </authorList>
    </citation>
    <scope>NUCLEOTIDE SEQUENCE [LARGE SCALE GENOMIC DNA]</scope>
    <source>
        <strain evidence="2">AMB6-RJ</strain>
    </source>
</reference>
<name>A0A8B3CU45_9LEPT</name>
<gene>
    <name evidence="1" type="ORF">DLM78_07670</name>
</gene>